<dbReference type="AlphaFoldDB" id="A0AB72XMH2"/>
<reference evidence="3 4" key="1">
    <citation type="journal article" date="2012" name="PLoS Negl. Trop. Dis.">
        <title>The Genome of Mycobacterium Africanum West African 2 Reveals a Lineage-Specific Locus and Genome Erosion Common to the M. tuberculosis Complex.</title>
        <authorList>
            <person name="Bentley S.D."/>
            <person name="Comas I."/>
            <person name="Bryant J.M."/>
            <person name="Walker D."/>
            <person name="Smith N.H."/>
            <person name="Harris S.R."/>
            <person name="Thurston S."/>
            <person name="Gagneux S."/>
            <person name="Wood J."/>
            <person name="Antonio M."/>
            <person name="Quail M.A."/>
            <person name="Gehre F."/>
            <person name="Adegbola R.A."/>
            <person name="Parkhill J."/>
            <person name="de Jong B.C."/>
        </authorList>
    </citation>
    <scope>NUCLEOTIDE SEQUENCE [LARGE SCALE GENOMIC DNA]</scope>
    <source>
        <strain evidence="3 4">CIPT 140010059</strain>
    </source>
</reference>
<organism evidence="3 4">
    <name type="scientific">Mycobacterium canettii (strain CIPT 140010059)</name>
    <dbReference type="NCBI Taxonomy" id="1048245"/>
    <lineage>
        <taxon>Bacteria</taxon>
        <taxon>Bacillati</taxon>
        <taxon>Actinomycetota</taxon>
        <taxon>Actinomycetes</taxon>
        <taxon>Mycobacteriales</taxon>
        <taxon>Mycobacteriaceae</taxon>
        <taxon>Mycobacterium</taxon>
        <taxon>Mycobacterium tuberculosis complex</taxon>
    </lineage>
</organism>
<evidence type="ECO:0000259" key="2">
    <source>
        <dbReference type="Pfam" id="PF01642"/>
    </source>
</evidence>
<dbReference type="Proteomes" id="UP000008896">
    <property type="component" value="Chromosome"/>
</dbReference>
<evidence type="ECO:0000313" key="4">
    <source>
        <dbReference type="Proteomes" id="UP000008896"/>
    </source>
</evidence>
<dbReference type="KEGG" id="mce:MCAN_15071"/>
<reference evidence="3 4" key="2">
    <citation type="journal article" date="2013" name="Nat. Genet.">
        <title>Genomic analysis of smooth tubercle bacilli provides insights into ancestry and pathoadaptation of Mycobacterium tuberculosis.</title>
        <authorList>
            <person name="Supply P."/>
            <person name="Marceau M."/>
            <person name="Mangenot S."/>
            <person name="Roche D."/>
            <person name="Rouanet C."/>
            <person name="Khanna V."/>
            <person name="Majlessi L."/>
            <person name="Criscuolo A."/>
            <person name="Tap J."/>
            <person name="Pawlik A."/>
            <person name="Fiette L."/>
            <person name="Orgeur M."/>
            <person name="Fabre M."/>
            <person name="Parmentier C."/>
            <person name="Frigui W."/>
            <person name="Simeone R."/>
            <person name="Boritsch E.C."/>
            <person name="Debrie A.S."/>
            <person name="Willery E."/>
            <person name="Walker D."/>
            <person name="Quail M.A."/>
            <person name="Ma L."/>
            <person name="Bouchier C."/>
            <person name="Salvignol G."/>
            <person name="Sayes F."/>
            <person name="Cascioferro A."/>
            <person name="Seemann T."/>
            <person name="Barbe V."/>
            <person name="Locht C."/>
            <person name="Gutierrez M.C."/>
            <person name="Leclerc C."/>
            <person name="Bentley S.D."/>
            <person name="Stinear T.P."/>
            <person name="Brisse S."/>
            <person name="Medigue C."/>
            <person name="Parkhill J."/>
            <person name="Cruveiller S."/>
            <person name="Brosch R."/>
        </authorList>
    </citation>
    <scope>NUCLEOTIDE SEQUENCE [LARGE SCALE GENOMIC DNA]</scope>
    <source>
        <strain evidence="3 4">CIPT 140010059</strain>
    </source>
</reference>
<accession>A0AB72XMH2</accession>
<name>A0AB72XMH2_MYCCP</name>
<protein>
    <recommendedName>
        <fullName evidence="2">Methylmalonyl-CoA mutase alpha/beta chain catalytic domain-containing protein</fullName>
    </recommendedName>
</protein>
<sequence length="77" mass="8198">MSVGEVEVLKVENSRVRAEQLAKLYELRSSRDRVRVDAALAELSRAAAARGCAGTSGLGNNLMAPGPPPHSLLGRDR</sequence>
<dbReference type="Pfam" id="PF01642">
    <property type="entry name" value="MM_CoA_mutase"/>
    <property type="match status" value="1"/>
</dbReference>
<dbReference type="InterPro" id="IPR006099">
    <property type="entry name" value="MeMalonylCoA_mutase_a/b_cat"/>
</dbReference>
<evidence type="ECO:0000256" key="1">
    <source>
        <dbReference type="SAM" id="MobiDB-lite"/>
    </source>
</evidence>
<gene>
    <name evidence="3" type="ordered locus">MCAN_15071</name>
</gene>
<proteinExistence type="predicted"/>
<feature type="domain" description="Methylmalonyl-CoA mutase alpha/beta chain catalytic" evidence="2">
    <location>
        <begin position="5"/>
        <end position="55"/>
    </location>
</feature>
<feature type="region of interest" description="Disordered" evidence="1">
    <location>
        <begin position="54"/>
        <end position="77"/>
    </location>
</feature>
<evidence type="ECO:0000313" key="3">
    <source>
        <dbReference type="EMBL" id="CCC43839.1"/>
    </source>
</evidence>
<dbReference type="EMBL" id="HE572590">
    <property type="protein sequence ID" value="CCC43839.1"/>
    <property type="molecule type" value="Genomic_DNA"/>
</dbReference>
<dbReference type="Gene3D" id="3.20.20.240">
    <property type="entry name" value="Methylmalonyl-CoA mutase"/>
    <property type="match status" value="1"/>
</dbReference>